<comment type="subcellular location">
    <subcellularLocation>
        <location evidence="1">Cell outer membrane</location>
    </subcellularLocation>
</comment>
<gene>
    <name evidence="10" type="ORF">G3I74_09765</name>
</gene>
<keyword evidence="9" id="KW-0732">Signal</keyword>
<evidence type="ECO:0000256" key="3">
    <source>
        <dbReference type="ARBA" id="ARBA00022448"/>
    </source>
</evidence>
<feature type="signal peptide" evidence="9">
    <location>
        <begin position="1"/>
        <end position="21"/>
    </location>
</feature>
<proteinExistence type="inferred from homology"/>
<sequence>MIKKTAVALSLSLALSPLAVAVDLLGVYELAQSNDAELRAAESRLAVAGEIPVQTRAALLPQLSGSASQTLGESSPSVGGNSLPTNDIDQRNYSIQLRQSIYDDANYGRLERGRAELAAADAQYREAFQNFLFRVSERYFDVLTALDTVRFAEAEETALRRQFEQAEQRFEVGLAAVTDVHEARATWDGARARVIVAQNTLEDAREALRETTGTWFENFARLIEDVPLSPPEPSNANEWVQSALETSPLVLQQRRQVDVADAELRIARAGHLPSLGLTGSYSRNQNNEFVARDPETQTPIGTTTFRTDGWQLGLTLDIPIFEGFATESRRRQAGQSLRLADEVLDQAERAVVRQTETAYRAVIAGIREVEARRQAVVSAESALEATNAGFEVGTRTIVDVLISEQRLFQAERNYSNARHQFILNGLRLRQAAGLLDEQDLVQVNQLLQ</sequence>
<dbReference type="GO" id="GO:0015288">
    <property type="term" value="F:porin activity"/>
    <property type="evidence" value="ECO:0007669"/>
    <property type="project" value="TreeGrafter"/>
</dbReference>
<evidence type="ECO:0000256" key="8">
    <source>
        <dbReference type="SAM" id="MobiDB-lite"/>
    </source>
</evidence>
<dbReference type="RefSeq" id="WP_164211403.1">
    <property type="nucleotide sequence ID" value="NZ_JAAGSC010000041.1"/>
</dbReference>
<feature type="region of interest" description="Disordered" evidence="8">
    <location>
        <begin position="67"/>
        <end position="87"/>
    </location>
</feature>
<dbReference type="InterPro" id="IPR051906">
    <property type="entry name" value="TolC-like"/>
</dbReference>
<dbReference type="Pfam" id="PF02321">
    <property type="entry name" value="OEP"/>
    <property type="match status" value="2"/>
</dbReference>
<keyword evidence="5" id="KW-0812">Transmembrane</keyword>
<dbReference type="GO" id="GO:1990281">
    <property type="term" value="C:efflux pump complex"/>
    <property type="evidence" value="ECO:0007669"/>
    <property type="project" value="TreeGrafter"/>
</dbReference>
<keyword evidence="3" id="KW-0813">Transport</keyword>
<reference evidence="10 11" key="1">
    <citation type="submission" date="2020-02" db="EMBL/GenBank/DDBJ databases">
        <authorList>
            <person name="Zhang X.-Y."/>
        </authorList>
    </citation>
    <scope>NUCLEOTIDE SEQUENCE [LARGE SCALE GENOMIC DNA]</scope>
    <source>
        <strain evidence="10 11">C33</strain>
    </source>
</reference>
<evidence type="ECO:0000256" key="7">
    <source>
        <dbReference type="ARBA" id="ARBA00023237"/>
    </source>
</evidence>
<evidence type="ECO:0000256" key="5">
    <source>
        <dbReference type="ARBA" id="ARBA00022692"/>
    </source>
</evidence>
<dbReference type="Proteomes" id="UP000484885">
    <property type="component" value="Unassembled WGS sequence"/>
</dbReference>
<accession>A0A845UX67</accession>
<organism evidence="10 11">
    <name type="scientific">Wenzhouxiangella limi</name>
    <dbReference type="NCBI Taxonomy" id="2707351"/>
    <lineage>
        <taxon>Bacteria</taxon>
        <taxon>Pseudomonadati</taxon>
        <taxon>Pseudomonadota</taxon>
        <taxon>Gammaproteobacteria</taxon>
        <taxon>Chromatiales</taxon>
        <taxon>Wenzhouxiangellaceae</taxon>
        <taxon>Wenzhouxiangella</taxon>
    </lineage>
</organism>
<keyword evidence="6" id="KW-0472">Membrane</keyword>
<comment type="caution">
    <text evidence="10">The sequence shown here is derived from an EMBL/GenBank/DDBJ whole genome shotgun (WGS) entry which is preliminary data.</text>
</comment>
<dbReference type="Gene3D" id="1.20.1600.10">
    <property type="entry name" value="Outer membrane efflux proteins (OEP)"/>
    <property type="match status" value="1"/>
</dbReference>
<dbReference type="SUPFAM" id="SSF56954">
    <property type="entry name" value="Outer membrane efflux proteins (OEP)"/>
    <property type="match status" value="1"/>
</dbReference>
<evidence type="ECO:0000256" key="4">
    <source>
        <dbReference type="ARBA" id="ARBA00022452"/>
    </source>
</evidence>
<dbReference type="InterPro" id="IPR010130">
    <property type="entry name" value="T1SS_OMP_TolC"/>
</dbReference>
<evidence type="ECO:0000256" key="1">
    <source>
        <dbReference type="ARBA" id="ARBA00004442"/>
    </source>
</evidence>
<keyword evidence="11" id="KW-1185">Reference proteome</keyword>
<protein>
    <submittedName>
        <fullName evidence="10">TolC family outer membrane protein</fullName>
    </submittedName>
</protein>
<dbReference type="AlphaFoldDB" id="A0A845UX67"/>
<comment type="similarity">
    <text evidence="2">Belongs to the outer membrane factor (OMF) (TC 1.B.17) family.</text>
</comment>
<evidence type="ECO:0000256" key="2">
    <source>
        <dbReference type="ARBA" id="ARBA00007613"/>
    </source>
</evidence>
<keyword evidence="7" id="KW-0998">Cell outer membrane</keyword>
<dbReference type="EMBL" id="JAAGSC010000041">
    <property type="protein sequence ID" value="NDY96017.1"/>
    <property type="molecule type" value="Genomic_DNA"/>
</dbReference>
<evidence type="ECO:0000313" key="10">
    <source>
        <dbReference type="EMBL" id="NDY96017.1"/>
    </source>
</evidence>
<evidence type="ECO:0000256" key="6">
    <source>
        <dbReference type="ARBA" id="ARBA00023136"/>
    </source>
</evidence>
<feature type="chain" id="PRO_5032662999" evidence="9">
    <location>
        <begin position="22"/>
        <end position="448"/>
    </location>
</feature>
<dbReference type="GO" id="GO:0009279">
    <property type="term" value="C:cell outer membrane"/>
    <property type="evidence" value="ECO:0007669"/>
    <property type="project" value="UniProtKB-SubCell"/>
</dbReference>
<name>A0A845UX67_9GAMM</name>
<keyword evidence="4" id="KW-1134">Transmembrane beta strand</keyword>
<evidence type="ECO:0000256" key="9">
    <source>
        <dbReference type="SAM" id="SignalP"/>
    </source>
</evidence>
<evidence type="ECO:0000313" key="11">
    <source>
        <dbReference type="Proteomes" id="UP000484885"/>
    </source>
</evidence>
<dbReference type="GO" id="GO:0015562">
    <property type="term" value="F:efflux transmembrane transporter activity"/>
    <property type="evidence" value="ECO:0007669"/>
    <property type="project" value="InterPro"/>
</dbReference>
<dbReference type="InterPro" id="IPR003423">
    <property type="entry name" value="OMP_efflux"/>
</dbReference>
<dbReference type="PANTHER" id="PTHR30026:SF20">
    <property type="entry name" value="OUTER MEMBRANE PROTEIN TOLC"/>
    <property type="match status" value="1"/>
</dbReference>
<dbReference type="PANTHER" id="PTHR30026">
    <property type="entry name" value="OUTER MEMBRANE PROTEIN TOLC"/>
    <property type="match status" value="1"/>
</dbReference>
<dbReference type="NCBIfam" id="TIGR01844">
    <property type="entry name" value="type_I_sec_TolC"/>
    <property type="match status" value="1"/>
</dbReference>